<accession>A0A2U3AR81</accession>
<evidence type="ECO:0000259" key="1">
    <source>
        <dbReference type="Pfam" id="PF01636"/>
    </source>
</evidence>
<dbReference type="InterPro" id="IPR002575">
    <property type="entry name" value="Aminoglycoside_PTrfase"/>
</dbReference>
<dbReference type="PROSITE" id="PS00108">
    <property type="entry name" value="PROTEIN_KINASE_ST"/>
    <property type="match status" value="1"/>
</dbReference>
<dbReference type="InterPro" id="IPR011009">
    <property type="entry name" value="Kinase-like_dom_sf"/>
</dbReference>
<dbReference type="CDD" id="cd05154">
    <property type="entry name" value="ACAD10_11_N-like"/>
    <property type="match status" value="1"/>
</dbReference>
<dbReference type="SUPFAM" id="SSF56112">
    <property type="entry name" value="Protein kinase-like (PK-like)"/>
    <property type="match status" value="1"/>
</dbReference>
<dbReference type="OrthoDB" id="3806873at2"/>
<dbReference type="Pfam" id="PF01636">
    <property type="entry name" value="APH"/>
    <property type="match status" value="1"/>
</dbReference>
<reference evidence="2 3" key="1">
    <citation type="submission" date="2018-05" db="EMBL/GenBank/DDBJ databases">
        <title>Kurthia sibirica genome sequence.</title>
        <authorList>
            <person name="Maclea K.S."/>
            <person name="Goen A.E."/>
        </authorList>
    </citation>
    <scope>NUCLEOTIDE SEQUENCE [LARGE SCALE GENOMIC DNA]</scope>
    <source>
        <strain evidence="2 3">ATCC 49154</strain>
    </source>
</reference>
<dbReference type="Proteomes" id="UP000245938">
    <property type="component" value="Unassembled WGS sequence"/>
</dbReference>
<feature type="domain" description="Aminoglycoside phosphotransferase" evidence="1">
    <location>
        <begin position="29"/>
        <end position="259"/>
    </location>
</feature>
<dbReference type="EMBL" id="QFVR01000001">
    <property type="protein sequence ID" value="PWI27052.1"/>
    <property type="molecule type" value="Genomic_DNA"/>
</dbReference>
<dbReference type="PANTHER" id="PTHR47829:SF1">
    <property type="entry name" value="HAD FAMILY PHOSPHATASE"/>
    <property type="match status" value="1"/>
</dbReference>
<dbReference type="PANTHER" id="PTHR47829">
    <property type="entry name" value="HYDROLASE, PUTATIVE (AFU_ORTHOLOGUE AFUA_1G12880)-RELATED"/>
    <property type="match status" value="1"/>
</dbReference>
<protein>
    <submittedName>
        <fullName evidence="2">Phosphotransferase family protein</fullName>
    </submittedName>
</protein>
<dbReference type="GO" id="GO:0004672">
    <property type="term" value="F:protein kinase activity"/>
    <property type="evidence" value="ECO:0007669"/>
    <property type="project" value="InterPro"/>
</dbReference>
<dbReference type="Gene3D" id="3.30.200.20">
    <property type="entry name" value="Phosphorylase Kinase, domain 1"/>
    <property type="match status" value="1"/>
</dbReference>
<proteinExistence type="predicted"/>
<evidence type="ECO:0000313" key="2">
    <source>
        <dbReference type="EMBL" id="PWI27052.1"/>
    </source>
</evidence>
<dbReference type="InterPro" id="IPR041726">
    <property type="entry name" value="ACAD10_11_N"/>
</dbReference>
<keyword evidence="2" id="KW-0808">Transferase</keyword>
<keyword evidence="3" id="KW-1185">Reference proteome</keyword>
<comment type="caution">
    <text evidence="2">The sequence shown here is derived from an EMBL/GenBank/DDBJ whole genome shotgun (WGS) entry which is preliminary data.</text>
</comment>
<gene>
    <name evidence="2" type="ORF">DEX24_01645</name>
</gene>
<sequence>MRSGEELDKQKLAVFLRDALNIPTDDLIIRQFSAGASNLTYLLQVNGQEYVLRRPPLGPLAPKAHDMEREYNILKALEGQMASIPHVFVFTKDESILGSPFFIMERKKGVTIEFEFPKSVDYTPQLGRKLSEMMIDTLVDLHAIDYEKTAIVNLVKPTGFLERQVHSWIKRYKRVENEQIEGIDELVAWLVSNLPSEQQSTIIHYDFKFNNMMFSEDFSQLVGLFDWEMTTVGDPLADVGVALSYWVRPTDSEEIQNLFGKQSLTLLDGFYSRQQMIARYAEKSGRDLTNINYYMAFAYFKLAVIALQIYDRYKKGQTEDQRFAYYGKLGGVAIRAAIKQMA</sequence>
<evidence type="ECO:0000313" key="3">
    <source>
        <dbReference type="Proteomes" id="UP000245938"/>
    </source>
</evidence>
<dbReference type="InterPro" id="IPR008271">
    <property type="entry name" value="Ser/Thr_kinase_AS"/>
</dbReference>
<name>A0A2U3AR81_9BACL</name>
<dbReference type="Gene3D" id="3.90.1200.10">
    <property type="match status" value="1"/>
</dbReference>
<dbReference type="AlphaFoldDB" id="A0A2U3AR81"/>
<dbReference type="InterPro" id="IPR052898">
    <property type="entry name" value="ACAD10-like"/>
</dbReference>
<organism evidence="2 3">
    <name type="scientific">Kurthia sibirica</name>
    <dbReference type="NCBI Taxonomy" id="202750"/>
    <lineage>
        <taxon>Bacteria</taxon>
        <taxon>Bacillati</taxon>
        <taxon>Bacillota</taxon>
        <taxon>Bacilli</taxon>
        <taxon>Bacillales</taxon>
        <taxon>Caryophanaceae</taxon>
        <taxon>Kurthia</taxon>
    </lineage>
</organism>